<dbReference type="InterPro" id="IPR020018">
    <property type="entry name" value="Motility-assoc_lipoprot_GldH"/>
</dbReference>
<dbReference type="Proteomes" id="UP001207408">
    <property type="component" value="Unassembled WGS sequence"/>
</dbReference>
<comment type="caution">
    <text evidence="2">The sequence shown here is derived from an EMBL/GenBank/DDBJ whole genome shotgun (WGS) entry which is preliminary data.</text>
</comment>
<sequence length="152" mass="17325">MRLLLLVLSVVLVCSCGPAKWYDHEVAIPETGWHKDTVAVFNSNITKLDESCHLLIQVSNVDQYSYSNLWLFVDAVSPSGNVQRDTLECILANHEGKWFGDKTRDTYKSLHPYKLNVRFPEEGLYKYYLVQGMRDTVLTGVKSIGVQIIETK</sequence>
<proteinExistence type="predicted"/>
<dbReference type="NCBIfam" id="TIGR03511">
    <property type="entry name" value="GldH_lipo"/>
    <property type="match status" value="1"/>
</dbReference>
<name>A0AAE3MFX9_9BACT</name>
<gene>
    <name evidence="2" type="ORF">OM074_14740</name>
</gene>
<keyword evidence="3" id="KW-1185">Reference proteome</keyword>
<dbReference type="AlphaFoldDB" id="A0AAE3MFX9"/>
<dbReference type="EMBL" id="JAPDPI010000032">
    <property type="protein sequence ID" value="MCW3806892.1"/>
    <property type="molecule type" value="Genomic_DNA"/>
</dbReference>
<dbReference type="Pfam" id="PF14109">
    <property type="entry name" value="GldH_lipo"/>
    <property type="match status" value="1"/>
</dbReference>
<dbReference type="RefSeq" id="WP_301200773.1">
    <property type="nucleotide sequence ID" value="NZ_JAPDPI010000032.1"/>
</dbReference>
<protein>
    <submittedName>
        <fullName evidence="2">Gliding motility lipoprotein GldH</fullName>
    </submittedName>
</protein>
<keyword evidence="1" id="KW-0732">Signal</keyword>
<evidence type="ECO:0000313" key="3">
    <source>
        <dbReference type="Proteomes" id="UP001207408"/>
    </source>
</evidence>
<keyword evidence="2" id="KW-0449">Lipoprotein</keyword>
<organism evidence="2 3">
    <name type="scientific">Plebeiibacterium marinum</name>
    <dbReference type="NCBI Taxonomy" id="2992111"/>
    <lineage>
        <taxon>Bacteria</taxon>
        <taxon>Pseudomonadati</taxon>
        <taxon>Bacteroidota</taxon>
        <taxon>Bacteroidia</taxon>
        <taxon>Marinilabiliales</taxon>
        <taxon>Marinilabiliaceae</taxon>
        <taxon>Plebeiibacterium</taxon>
    </lineage>
</organism>
<reference evidence="2" key="1">
    <citation type="submission" date="2022-10" db="EMBL/GenBank/DDBJ databases">
        <authorList>
            <person name="Yu W.X."/>
        </authorList>
    </citation>
    <scope>NUCLEOTIDE SEQUENCE</scope>
    <source>
        <strain evidence="2">D04</strain>
    </source>
</reference>
<accession>A0AAE3MFX9</accession>
<feature type="chain" id="PRO_5042147053" evidence="1">
    <location>
        <begin position="22"/>
        <end position="152"/>
    </location>
</feature>
<evidence type="ECO:0000256" key="1">
    <source>
        <dbReference type="SAM" id="SignalP"/>
    </source>
</evidence>
<dbReference type="PROSITE" id="PS51257">
    <property type="entry name" value="PROKAR_LIPOPROTEIN"/>
    <property type="match status" value="1"/>
</dbReference>
<evidence type="ECO:0000313" key="2">
    <source>
        <dbReference type="EMBL" id="MCW3806892.1"/>
    </source>
</evidence>
<feature type="signal peptide" evidence="1">
    <location>
        <begin position="1"/>
        <end position="21"/>
    </location>
</feature>